<dbReference type="RefSeq" id="WP_192026023.1">
    <property type="nucleotide sequence ID" value="NZ_JACYTN010000014.1"/>
</dbReference>
<proteinExistence type="predicted"/>
<keyword evidence="2" id="KW-1185">Reference proteome</keyword>
<comment type="caution">
    <text evidence="1">The sequence shown here is derived from an EMBL/GenBank/DDBJ whole genome shotgun (WGS) entry which is preliminary data.</text>
</comment>
<evidence type="ECO:0000313" key="1">
    <source>
        <dbReference type="EMBL" id="MBD8499685.1"/>
    </source>
</evidence>
<evidence type="ECO:0000313" key="2">
    <source>
        <dbReference type="Proteomes" id="UP000634529"/>
    </source>
</evidence>
<dbReference type="Pfam" id="PF19923">
    <property type="entry name" value="DUF6386"/>
    <property type="match status" value="1"/>
</dbReference>
<reference evidence="1 2" key="1">
    <citation type="submission" date="2020-09" db="EMBL/GenBank/DDBJ databases">
        <title>Paenibacillus sp. CAU 1523 isolated from sand of Haeundae Beach.</title>
        <authorList>
            <person name="Kim W."/>
        </authorList>
    </citation>
    <scope>NUCLEOTIDE SEQUENCE [LARGE SCALE GENOMIC DNA]</scope>
    <source>
        <strain evidence="1 2">CAU 1523</strain>
    </source>
</reference>
<name>A0ABR9B2K6_9BACL</name>
<dbReference type="InterPro" id="IPR045665">
    <property type="entry name" value="DUF6386"/>
</dbReference>
<organism evidence="1 2">
    <name type="scientific">Paenibacillus arenosi</name>
    <dbReference type="NCBI Taxonomy" id="2774142"/>
    <lineage>
        <taxon>Bacteria</taxon>
        <taxon>Bacillati</taxon>
        <taxon>Bacillota</taxon>
        <taxon>Bacilli</taxon>
        <taxon>Bacillales</taxon>
        <taxon>Paenibacillaceae</taxon>
        <taxon>Paenibacillus</taxon>
    </lineage>
</organism>
<gene>
    <name evidence="1" type="ORF">IFO66_15430</name>
</gene>
<accession>A0ABR9B2K6</accession>
<protein>
    <recommendedName>
        <fullName evidence="3">Integron gene cassette protein</fullName>
    </recommendedName>
</protein>
<sequence length="148" mass="16347">MQTARFSFSTDTATLAVFDLEAIKHRINDSADWWSIPEDELDEINQGNIIFLGLGSDGAYSVDILDSMSDCDGSLYMKAPSGHIYVGAGEDTTGGDLEPDGSEYMSGIYLKLEIGNYLVRFKREDNVIKLSFSLADRDFNKLDSPISL</sequence>
<evidence type="ECO:0008006" key="3">
    <source>
        <dbReference type="Google" id="ProtNLM"/>
    </source>
</evidence>
<dbReference type="Proteomes" id="UP000634529">
    <property type="component" value="Unassembled WGS sequence"/>
</dbReference>
<dbReference type="EMBL" id="JACYTN010000014">
    <property type="protein sequence ID" value="MBD8499685.1"/>
    <property type="molecule type" value="Genomic_DNA"/>
</dbReference>